<keyword evidence="2" id="KW-1185">Reference proteome</keyword>
<reference evidence="1" key="2">
    <citation type="submission" date="2025-09" db="UniProtKB">
        <authorList>
            <consortium name="Ensembl"/>
        </authorList>
    </citation>
    <scope>IDENTIFICATION</scope>
</reference>
<reference evidence="1" key="1">
    <citation type="submission" date="2025-08" db="UniProtKB">
        <authorList>
            <consortium name="Ensembl"/>
        </authorList>
    </citation>
    <scope>IDENTIFICATION</scope>
</reference>
<organism evidence="1 2">
    <name type="scientific">Pseudonaja textilis</name>
    <name type="common">Eastern brown snake</name>
    <dbReference type="NCBI Taxonomy" id="8673"/>
    <lineage>
        <taxon>Eukaryota</taxon>
        <taxon>Metazoa</taxon>
        <taxon>Chordata</taxon>
        <taxon>Craniata</taxon>
        <taxon>Vertebrata</taxon>
        <taxon>Euteleostomi</taxon>
        <taxon>Lepidosauria</taxon>
        <taxon>Squamata</taxon>
        <taxon>Bifurcata</taxon>
        <taxon>Unidentata</taxon>
        <taxon>Episquamata</taxon>
        <taxon>Toxicofera</taxon>
        <taxon>Serpentes</taxon>
        <taxon>Colubroidea</taxon>
        <taxon>Elapidae</taxon>
        <taxon>Hydrophiinae</taxon>
        <taxon>Pseudonaja</taxon>
    </lineage>
</organism>
<proteinExistence type="predicted"/>
<evidence type="ECO:0000313" key="2">
    <source>
        <dbReference type="Proteomes" id="UP000472273"/>
    </source>
</evidence>
<dbReference type="Ensembl" id="ENSPTXT00000002288.1">
    <property type="protein sequence ID" value="ENSPTXP00000002221.1"/>
    <property type="gene ID" value="ENSPTXG00000001752.1"/>
</dbReference>
<sequence length="143" mass="16142">EELLPCSLTPESPMLLQLLFPSRRRGLCTLPVRSLPRPFRRMRGTDCPRQLPFFWLCSPSLPLCVRLVVNLPLSHFLHPFSWMGWGGARRMPSATILHLLQVRKAPPCVALVLQSSWVTLGQSLNLSPAHLTGLLLLWLECPS</sequence>
<protein>
    <submittedName>
        <fullName evidence="1">Uncharacterized protein</fullName>
    </submittedName>
</protein>
<dbReference type="Proteomes" id="UP000472273">
    <property type="component" value="Unplaced"/>
</dbReference>
<dbReference type="AlphaFoldDB" id="A0A670XS18"/>
<name>A0A670XS18_PSETE</name>
<evidence type="ECO:0000313" key="1">
    <source>
        <dbReference type="Ensembl" id="ENSPTXP00000002221.1"/>
    </source>
</evidence>
<accession>A0A670XS18</accession>